<evidence type="ECO:0000313" key="5">
    <source>
        <dbReference type="Proteomes" id="UP000030378"/>
    </source>
</evidence>
<organism evidence="2 6">
    <name type="scientific">Serratia marcescens</name>
    <dbReference type="NCBI Taxonomy" id="615"/>
    <lineage>
        <taxon>Bacteria</taxon>
        <taxon>Pseudomonadati</taxon>
        <taxon>Pseudomonadota</taxon>
        <taxon>Gammaproteobacteria</taxon>
        <taxon>Enterobacterales</taxon>
        <taxon>Yersiniaceae</taxon>
        <taxon>Serratia</taxon>
    </lineage>
</organism>
<evidence type="ECO:0000313" key="7">
    <source>
        <dbReference type="Proteomes" id="UP000245399"/>
    </source>
</evidence>
<accession>A0A0A5M1D2</accession>
<dbReference type="Proteomes" id="UP000030378">
    <property type="component" value="Unassembled WGS sequence"/>
</dbReference>
<dbReference type="Gene3D" id="2.60.120.370">
    <property type="entry name" value="YhcH/YjgK/YiaL"/>
    <property type="match status" value="1"/>
</dbReference>
<reference evidence="4 8" key="6">
    <citation type="submission" date="2018-06" db="EMBL/GenBank/DDBJ databases">
        <title>Serratia marcescens genome sequencing and assembly.</title>
        <authorList>
            <person name="Martins R.C.R."/>
            <person name="Perdigao-Neto L.V."/>
            <person name="Costa S.F."/>
            <person name="Levin A.S.S."/>
        </authorList>
    </citation>
    <scope>NUCLEOTIDE SEQUENCE [LARGE SCALE GENOMIC DNA]</scope>
    <source>
        <strain evidence="4 8">1283</strain>
    </source>
</reference>
<dbReference type="InterPro" id="IPR037012">
    <property type="entry name" value="NanQ/TabA/YiaL_sf"/>
</dbReference>
<dbReference type="Pfam" id="PF04074">
    <property type="entry name" value="DUF386"/>
    <property type="match status" value="1"/>
</dbReference>
<dbReference type="Proteomes" id="UP000245399">
    <property type="component" value="Chromosome"/>
</dbReference>
<dbReference type="EMBL" id="CP029449">
    <property type="protein sequence ID" value="AWL67487.1"/>
    <property type="molecule type" value="Genomic_DNA"/>
</dbReference>
<reference evidence="5" key="4">
    <citation type="submission" date="2017-12" db="EMBL/GenBank/DDBJ databases">
        <title>FDA dAtabase for Regulatory Grade micrObial Sequences (FDA-ARGOS): Supporting development and validation of Infectious Disease Dx tests.</title>
        <authorList>
            <person name="Campos J."/>
            <person name="Goldberg B."/>
            <person name="Tallon L."/>
            <person name="Sadzewicz L."/>
            <person name="Sengamalay N."/>
            <person name="Ott S."/>
            <person name="Godinez A."/>
            <person name="Nagaraj S."/>
            <person name="Vavikolanu K."/>
            <person name="Vyas G."/>
            <person name="Nadendla S."/>
            <person name="Aluvathingal J."/>
            <person name="Geyer C."/>
            <person name="Nandy P."/>
            <person name="Hobson J."/>
            <person name="Sichtig H."/>
        </authorList>
    </citation>
    <scope>NUCLEOTIDE SEQUENCE [LARGE SCALE GENOMIC DNA]</scope>
    <source>
        <strain evidence="5">FDAARGOS_79</strain>
    </source>
</reference>
<dbReference type="NCBIfam" id="NF040884">
    <property type="entry name" value="acetylneur_anom"/>
    <property type="match status" value="1"/>
</dbReference>
<dbReference type="GeneID" id="98187339"/>
<evidence type="ECO:0000313" key="3">
    <source>
        <dbReference type="EMBL" id="PNO71938.1"/>
    </source>
</evidence>
<dbReference type="NCBIfam" id="TIGR00022">
    <property type="entry name" value="YhcH/YjgK/YiaL family protein"/>
    <property type="match status" value="1"/>
</dbReference>
<dbReference type="InterPro" id="IPR004375">
    <property type="entry name" value="NanQ/TabA/YiaL"/>
</dbReference>
<dbReference type="SUPFAM" id="SSF51197">
    <property type="entry name" value="Clavaminate synthase-like"/>
    <property type="match status" value="1"/>
</dbReference>
<protein>
    <submittedName>
        <fullName evidence="1">YhcH/YjgK/YiaL family protein</fullName>
    </submittedName>
</protein>
<name>A0A0A5M1D2_SERMA</name>
<evidence type="ECO:0000313" key="8">
    <source>
        <dbReference type="Proteomes" id="UP000247823"/>
    </source>
</evidence>
<dbReference type="EMBL" id="QJQB01000185">
    <property type="protein sequence ID" value="PYA70158.1"/>
    <property type="molecule type" value="Genomic_DNA"/>
</dbReference>
<keyword evidence="8" id="KW-1185">Reference proteome</keyword>
<reference evidence="2" key="2">
    <citation type="journal article" date="2017" name="PLoS ONE">
        <title>Genomic and phenotypic characterisation of fluoroquinolone resistance mechanisms in Enterobacteriaceae in Durban, South Africa.</title>
        <authorList>
            <person name="Osei Sekyere J."/>
            <person name="Amoako D.G."/>
        </authorList>
    </citation>
    <scope>NUCLEOTIDE SEQUENCE</scope>
    <source>
        <strain evidence="2">945174350</strain>
    </source>
</reference>
<evidence type="ECO:0000313" key="2">
    <source>
        <dbReference type="EMBL" id="OCO85890.1"/>
    </source>
</evidence>
<dbReference type="Proteomes" id="UP000247823">
    <property type="component" value="Unassembled WGS sequence"/>
</dbReference>
<reference evidence="1 7" key="5">
    <citation type="submission" date="2018-05" db="EMBL/GenBank/DDBJ databases">
        <title>Klebsiella quasipneumonaiae provides a window into carbapenemase gene transfer, plasmid rearrangements and nosocomial acquisition from the hospital environment.</title>
        <authorList>
            <person name="Mathers A.J."/>
            <person name="Vegesana K."/>
            <person name="Stoesser N."/>
            <person name="Crook D."/>
            <person name="Vaughan A."/>
            <person name="Barry K."/>
            <person name="Parikh H."/>
            <person name="Sebra R."/>
            <person name="Kotay S."/>
            <person name="Walker A.S."/>
            <person name="Sheppard A.E."/>
        </authorList>
    </citation>
    <scope>NUCLEOTIDE SEQUENCE [LARGE SCALE GENOMIC DNA]</scope>
    <source>
        <strain evidence="1 7">CAV1761</strain>
    </source>
</reference>
<dbReference type="AlphaFoldDB" id="A0A0A5M1D2"/>
<gene>
    <name evidence="2" type="ORF">AN695_0214770</name>
    <name evidence="1" type="ORF">DKC05_07285</name>
    <name evidence="4" type="ORF">DMW51_08360</name>
    <name evidence="3" type="ORF">MC70_000245</name>
</gene>
<reference evidence="4" key="8">
    <citation type="submission" date="2018-06" db="EMBL/GenBank/DDBJ databases">
        <authorList>
            <person name="Martins R.C."/>
            <person name="Perdigao-Neto L.V."/>
            <person name="Costa S.F."/>
            <person name="Levin A.S.S."/>
        </authorList>
    </citation>
    <scope>NUCLEOTIDE SEQUENCE</scope>
    <source>
        <strain evidence="4">1283</strain>
    </source>
</reference>
<dbReference type="InterPro" id="IPR049827">
    <property type="entry name" value="NanQ"/>
</dbReference>
<proteinExistence type="predicted"/>
<dbReference type="GO" id="GO:0005829">
    <property type="term" value="C:cytosol"/>
    <property type="evidence" value="ECO:0007669"/>
    <property type="project" value="TreeGrafter"/>
</dbReference>
<reference evidence="3" key="3">
    <citation type="submission" date="2017-12" db="EMBL/GenBank/DDBJ databases">
        <title>FDA dAtabase for Regulatory Grade micrObial Sequences (FDA-ARGOS): Supporting development and validation of Infectious Disease Dx tests.</title>
        <authorList>
            <person name="Campos J."/>
            <person name="Goldberg B."/>
            <person name="Tallon L.J."/>
            <person name="Sadzewicz L."/>
            <person name="Sengamalay N."/>
            <person name="Ott S."/>
            <person name="Godinez A."/>
            <person name="Nagaraj S."/>
            <person name="Vavikolanu K."/>
            <person name="Vyas G."/>
            <person name="Nadendla S."/>
            <person name="Aluvathingal J."/>
            <person name="Geyer C."/>
            <person name="Nandy P."/>
            <person name="Hobson J."/>
            <person name="Sichtig H."/>
        </authorList>
    </citation>
    <scope>NUCLEOTIDE SEQUENCE</scope>
    <source>
        <strain evidence="3">FDAARGOS_79</strain>
    </source>
</reference>
<dbReference type="EMBL" id="LJEX02000091">
    <property type="protein sequence ID" value="OCO85890.1"/>
    <property type="molecule type" value="Genomic_DNA"/>
</dbReference>
<evidence type="ECO:0000313" key="1">
    <source>
        <dbReference type="EMBL" id="AWL67487.1"/>
    </source>
</evidence>
<reference evidence="6" key="1">
    <citation type="submission" date="2016-04" db="EMBL/GenBank/DDBJ databases">
        <authorList>
            <person name="Osei Sekyere J."/>
            <person name="Sivertsen A."/>
            <person name="Pedersen A.T."/>
            <person name="Sundsfjord A."/>
        </authorList>
    </citation>
    <scope>NUCLEOTIDE SEQUENCE [LARGE SCALE GENOMIC DNA]</scope>
    <source>
        <strain evidence="6">945174350</strain>
    </source>
</reference>
<evidence type="ECO:0000313" key="4">
    <source>
        <dbReference type="EMBL" id="PYA70158.1"/>
    </source>
</evidence>
<evidence type="ECO:0000313" key="6">
    <source>
        <dbReference type="Proteomes" id="UP000050489"/>
    </source>
</evidence>
<dbReference type="Proteomes" id="UP000050489">
    <property type="component" value="Unassembled WGS sequence"/>
</dbReference>
<sequence>MIHNSLFNPRFGRGLAPALVSTLTELRRCDLPELAPGHHPIDGDNIFMDVMTLTTTPAAQKRAEMHQEYIALHLLISGEERIEYGLAGDGHREQPHAENSDLLLLDIKRHPQTLHMTHGMFAIFFQMEPHKTGCLWQRPQHIKKAVVRIHHRLLL</sequence>
<dbReference type="RefSeq" id="WP_047728217.1">
    <property type="nucleotide sequence ID" value="NZ_CADDTT010000012.1"/>
</dbReference>
<dbReference type="EMBL" id="JTBC02000001">
    <property type="protein sequence ID" value="PNO71938.1"/>
    <property type="molecule type" value="Genomic_DNA"/>
</dbReference>
<dbReference type="PANTHER" id="PTHR34986">
    <property type="entry name" value="EVOLVED BETA-GALACTOSIDASE SUBUNIT BETA"/>
    <property type="match status" value="1"/>
</dbReference>
<reference evidence="8" key="7">
    <citation type="submission" date="2018-06" db="EMBL/GenBank/DDBJ databases">
        <title>Serratia marcescens genome sequencing and assembly.</title>
        <authorList>
            <person name="Martins R.C."/>
            <person name="Perdigao-Neto L.V."/>
            <person name="Costa S.F."/>
            <person name="Levin A.S.S."/>
        </authorList>
    </citation>
    <scope>NUCLEOTIDE SEQUENCE [LARGE SCALE GENOMIC DNA]</scope>
    <source>
        <strain evidence="8">1283</strain>
    </source>
</reference>
<dbReference type="PANTHER" id="PTHR34986:SF5">
    <property type="entry name" value="N-ACETYLNEURAMINATE ANOMERASE NANQ"/>
    <property type="match status" value="1"/>
</dbReference>